<evidence type="ECO:0000313" key="1">
    <source>
        <dbReference type="EMBL" id="KAJ3429536.1"/>
    </source>
</evidence>
<gene>
    <name evidence="1" type="ORF">M0812_24891</name>
</gene>
<dbReference type="EMBL" id="JANTQA010000057">
    <property type="protein sequence ID" value="KAJ3429536.1"/>
    <property type="molecule type" value="Genomic_DNA"/>
</dbReference>
<dbReference type="Proteomes" id="UP001146793">
    <property type="component" value="Unassembled WGS sequence"/>
</dbReference>
<proteinExistence type="predicted"/>
<protein>
    <submittedName>
        <fullName evidence="1">Uncharacterized protein</fullName>
    </submittedName>
</protein>
<dbReference type="AlphaFoldDB" id="A0AAV7YLQ3"/>
<accession>A0AAV7YLQ3</accession>
<evidence type="ECO:0000313" key="2">
    <source>
        <dbReference type="Proteomes" id="UP001146793"/>
    </source>
</evidence>
<sequence>MQKSSKPFSHNLNRIYIDTTNWVLRERIQTKKILSKKHQKNVKCIWHGSYCSTTNSGGYPPLSHGGEIYSRKNNKNQTKNKRNPQPLCRELTWFTNY</sequence>
<organism evidence="1 2">
    <name type="scientific">Anaeramoeba flamelloides</name>
    <dbReference type="NCBI Taxonomy" id="1746091"/>
    <lineage>
        <taxon>Eukaryota</taxon>
        <taxon>Metamonada</taxon>
        <taxon>Anaeramoebidae</taxon>
        <taxon>Anaeramoeba</taxon>
    </lineage>
</organism>
<reference evidence="1" key="1">
    <citation type="submission" date="2022-08" db="EMBL/GenBank/DDBJ databases">
        <title>Novel sulphate-reducing endosymbionts in the free-living metamonad Anaeramoeba.</title>
        <authorList>
            <person name="Jerlstrom-Hultqvist J."/>
            <person name="Cepicka I."/>
            <person name="Gallot-Lavallee L."/>
            <person name="Salas-Leiva D."/>
            <person name="Curtis B.A."/>
            <person name="Zahonova K."/>
            <person name="Pipaliya S."/>
            <person name="Dacks J."/>
            <person name="Roger A.J."/>
        </authorList>
    </citation>
    <scope>NUCLEOTIDE SEQUENCE</scope>
    <source>
        <strain evidence="1">Busselton2</strain>
    </source>
</reference>
<name>A0AAV7YLQ3_9EUKA</name>
<comment type="caution">
    <text evidence="1">The sequence shown here is derived from an EMBL/GenBank/DDBJ whole genome shotgun (WGS) entry which is preliminary data.</text>
</comment>